<keyword evidence="2" id="KW-1185">Reference proteome</keyword>
<sequence length="93" mass="10304">MFECPTHRTTPILPYSALNIPQSISLRSHSTANSISLHFKRHLFIFSSVRVVVFAVSIFTEPKFLFNGISSSLSVCHNGKTGTAAVLDLDHRC</sequence>
<reference evidence="1 2" key="1">
    <citation type="submission" date="2024-01" db="EMBL/GenBank/DDBJ databases">
        <title>The genomes of 5 underutilized Papilionoideae crops provide insights into root nodulation and disease resistanc.</title>
        <authorList>
            <person name="Yuan L."/>
        </authorList>
    </citation>
    <scope>NUCLEOTIDE SEQUENCE [LARGE SCALE GENOMIC DNA]</scope>
    <source>
        <strain evidence="1">ZHUSHIDOU_FW_LH</strain>
        <tissue evidence="1">Leaf</tissue>
    </source>
</reference>
<gene>
    <name evidence="1" type="ORF">RIF29_22074</name>
</gene>
<dbReference type="AlphaFoldDB" id="A0AAN9I921"/>
<dbReference type="Proteomes" id="UP001372338">
    <property type="component" value="Unassembled WGS sequence"/>
</dbReference>
<proteinExistence type="predicted"/>
<comment type="caution">
    <text evidence="1">The sequence shown here is derived from an EMBL/GenBank/DDBJ whole genome shotgun (WGS) entry which is preliminary data.</text>
</comment>
<protein>
    <submittedName>
        <fullName evidence="1">Uncharacterized protein</fullName>
    </submittedName>
</protein>
<evidence type="ECO:0000313" key="2">
    <source>
        <dbReference type="Proteomes" id="UP001372338"/>
    </source>
</evidence>
<evidence type="ECO:0000313" key="1">
    <source>
        <dbReference type="EMBL" id="KAK7269349.1"/>
    </source>
</evidence>
<organism evidence="1 2">
    <name type="scientific">Crotalaria pallida</name>
    <name type="common">Smooth rattlebox</name>
    <name type="synonym">Crotalaria striata</name>
    <dbReference type="NCBI Taxonomy" id="3830"/>
    <lineage>
        <taxon>Eukaryota</taxon>
        <taxon>Viridiplantae</taxon>
        <taxon>Streptophyta</taxon>
        <taxon>Embryophyta</taxon>
        <taxon>Tracheophyta</taxon>
        <taxon>Spermatophyta</taxon>
        <taxon>Magnoliopsida</taxon>
        <taxon>eudicotyledons</taxon>
        <taxon>Gunneridae</taxon>
        <taxon>Pentapetalae</taxon>
        <taxon>rosids</taxon>
        <taxon>fabids</taxon>
        <taxon>Fabales</taxon>
        <taxon>Fabaceae</taxon>
        <taxon>Papilionoideae</taxon>
        <taxon>50 kb inversion clade</taxon>
        <taxon>genistoids sensu lato</taxon>
        <taxon>core genistoids</taxon>
        <taxon>Crotalarieae</taxon>
        <taxon>Crotalaria</taxon>
    </lineage>
</organism>
<dbReference type="EMBL" id="JAYWIO010000004">
    <property type="protein sequence ID" value="KAK7269349.1"/>
    <property type="molecule type" value="Genomic_DNA"/>
</dbReference>
<accession>A0AAN9I921</accession>
<name>A0AAN9I921_CROPI</name>